<comment type="similarity">
    <text evidence="2">Belongs to the bacterial diacylglycerol kinase family.</text>
</comment>
<feature type="active site" description="Proton acceptor" evidence="15">
    <location>
        <position position="59"/>
    </location>
</feature>
<comment type="cofactor">
    <cofactor evidence="18">
        <name>Mg(2+)</name>
        <dbReference type="ChEBI" id="CHEBI:18420"/>
    </cofactor>
    <text evidence="18">Mn(2+), Zn(2+), Cd(2+) and Co(2+) support activity to lesser extents.</text>
</comment>
<keyword evidence="7 17" id="KW-0547">Nucleotide-binding</keyword>
<keyword evidence="14" id="KW-1208">Phospholipid metabolism</keyword>
<protein>
    <submittedName>
        <fullName evidence="20">Diacylglycerol kinase family protein</fullName>
    </submittedName>
</protein>
<dbReference type="CDD" id="cd14265">
    <property type="entry name" value="UDPK_IM_like"/>
    <property type="match status" value="1"/>
</dbReference>
<evidence type="ECO:0000256" key="2">
    <source>
        <dbReference type="ARBA" id="ARBA00005967"/>
    </source>
</evidence>
<dbReference type="Proteomes" id="UP000295328">
    <property type="component" value="Unassembled WGS sequence"/>
</dbReference>
<comment type="caution">
    <text evidence="20">The sequence shown here is derived from an EMBL/GenBank/DDBJ whole genome shotgun (WGS) entry which is preliminary data.</text>
</comment>
<evidence type="ECO:0000256" key="16">
    <source>
        <dbReference type="PIRSR" id="PIRSR600829-2"/>
    </source>
</evidence>
<dbReference type="RefSeq" id="WP_133428969.1">
    <property type="nucleotide sequence ID" value="NZ_BMCC01000002.1"/>
</dbReference>
<keyword evidence="6 19" id="KW-0812">Transmembrane</keyword>
<feature type="transmembrane region" description="Helical" evidence="19">
    <location>
        <begin position="21"/>
        <end position="39"/>
    </location>
</feature>
<keyword evidence="12 19" id="KW-0472">Membrane</keyword>
<dbReference type="GO" id="GO:0005524">
    <property type="term" value="F:ATP binding"/>
    <property type="evidence" value="ECO:0007669"/>
    <property type="project" value="UniProtKB-KW"/>
</dbReference>
<dbReference type="OrthoDB" id="9789934at2"/>
<keyword evidence="18" id="KW-0460">Magnesium</keyword>
<name>A0A4V3BEC6_9STAP</name>
<feature type="binding site" evidence="18">
    <location>
        <position position="66"/>
    </location>
    <ligand>
        <name>a divalent metal cation</name>
        <dbReference type="ChEBI" id="CHEBI:60240"/>
    </ligand>
</feature>
<evidence type="ECO:0000313" key="21">
    <source>
        <dbReference type="Proteomes" id="UP000295328"/>
    </source>
</evidence>
<evidence type="ECO:0000256" key="9">
    <source>
        <dbReference type="ARBA" id="ARBA00022840"/>
    </source>
</evidence>
<dbReference type="GO" id="GO:0046872">
    <property type="term" value="F:metal ion binding"/>
    <property type="evidence" value="ECO:0007669"/>
    <property type="project" value="UniProtKB-KW"/>
</dbReference>
<evidence type="ECO:0000256" key="8">
    <source>
        <dbReference type="ARBA" id="ARBA00022777"/>
    </source>
</evidence>
<evidence type="ECO:0000256" key="15">
    <source>
        <dbReference type="PIRSR" id="PIRSR600829-1"/>
    </source>
</evidence>
<feature type="binding site" evidence="16">
    <location>
        <position position="59"/>
    </location>
    <ligand>
        <name>substrate</name>
    </ligand>
</feature>
<keyword evidence="5" id="KW-0808">Transferase</keyword>
<evidence type="ECO:0000256" key="13">
    <source>
        <dbReference type="ARBA" id="ARBA00023209"/>
    </source>
</evidence>
<keyword evidence="4" id="KW-0444">Lipid biosynthesis</keyword>
<dbReference type="PROSITE" id="PS01069">
    <property type="entry name" value="DAGK_PROKAR"/>
    <property type="match status" value="1"/>
</dbReference>
<keyword evidence="13" id="KW-0594">Phospholipid biosynthesis</keyword>
<feature type="binding site" evidence="17">
    <location>
        <begin position="84"/>
        <end position="85"/>
    </location>
    <ligand>
        <name>ATP</name>
        <dbReference type="ChEBI" id="CHEBI:30616"/>
    </ligand>
</feature>
<feature type="transmembrane region" description="Helical" evidence="19">
    <location>
        <begin position="86"/>
        <end position="111"/>
    </location>
</feature>
<feature type="binding site" evidence="17">
    <location>
        <position position="6"/>
    </location>
    <ligand>
        <name>ATP</name>
        <dbReference type="ChEBI" id="CHEBI:30616"/>
    </ligand>
</feature>
<dbReference type="AlphaFoldDB" id="A0A4V3BEC6"/>
<evidence type="ECO:0000256" key="1">
    <source>
        <dbReference type="ARBA" id="ARBA00004651"/>
    </source>
</evidence>
<evidence type="ECO:0000256" key="12">
    <source>
        <dbReference type="ARBA" id="ARBA00023136"/>
    </source>
</evidence>
<organism evidence="20 21">
    <name type="scientific">Macrococcus hajekii</name>
    <dbReference type="NCBI Taxonomy" id="198482"/>
    <lineage>
        <taxon>Bacteria</taxon>
        <taxon>Bacillati</taxon>
        <taxon>Bacillota</taxon>
        <taxon>Bacilli</taxon>
        <taxon>Bacillales</taxon>
        <taxon>Staphylococcaceae</taxon>
        <taxon>Macrococcus</taxon>
    </lineage>
</organism>
<evidence type="ECO:0000313" key="20">
    <source>
        <dbReference type="EMBL" id="TDM03555.1"/>
    </source>
</evidence>
<dbReference type="Gene3D" id="1.10.287.3610">
    <property type="match status" value="1"/>
</dbReference>
<feature type="transmembrane region" description="Helical" evidence="19">
    <location>
        <begin position="45"/>
        <end position="65"/>
    </location>
</feature>
<accession>A0A4V3BEC6</accession>
<dbReference type="Pfam" id="PF01219">
    <property type="entry name" value="DAGK_prokar"/>
    <property type="match status" value="1"/>
</dbReference>
<dbReference type="GO" id="GO:0005886">
    <property type="term" value="C:plasma membrane"/>
    <property type="evidence" value="ECO:0007669"/>
    <property type="project" value="UniProtKB-SubCell"/>
</dbReference>
<dbReference type="InterPro" id="IPR033717">
    <property type="entry name" value="UDPK"/>
</dbReference>
<evidence type="ECO:0000256" key="17">
    <source>
        <dbReference type="PIRSR" id="PIRSR600829-3"/>
    </source>
</evidence>
<evidence type="ECO:0000256" key="11">
    <source>
        <dbReference type="ARBA" id="ARBA00023098"/>
    </source>
</evidence>
<evidence type="ECO:0000256" key="5">
    <source>
        <dbReference type="ARBA" id="ARBA00022679"/>
    </source>
</evidence>
<keyword evidence="8 20" id="KW-0418">Kinase</keyword>
<gene>
    <name evidence="20" type="ORF">ERX37_01985</name>
</gene>
<evidence type="ECO:0000256" key="19">
    <source>
        <dbReference type="SAM" id="Phobius"/>
    </source>
</evidence>
<keyword evidence="9 17" id="KW-0067">ATP-binding</keyword>
<evidence type="ECO:0000256" key="14">
    <source>
        <dbReference type="ARBA" id="ARBA00023264"/>
    </source>
</evidence>
<evidence type="ECO:0000256" key="6">
    <source>
        <dbReference type="ARBA" id="ARBA00022692"/>
    </source>
</evidence>
<dbReference type="InterPro" id="IPR000829">
    <property type="entry name" value="DAGK"/>
</dbReference>
<feature type="binding site" evidence="17">
    <location>
        <position position="66"/>
    </location>
    <ligand>
        <name>ATP</name>
        <dbReference type="ChEBI" id="CHEBI:30616"/>
    </ligand>
</feature>
<evidence type="ECO:0000256" key="7">
    <source>
        <dbReference type="ARBA" id="ARBA00022741"/>
    </source>
</evidence>
<evidence type="ECO:0000256" key="4">
    <source>
        <dbReference type="ARBA" id="ARBA00022516"/>
    </source>
</evidence>
<keyword evidence="11" id="KW-0443">Lipid metabolism</keyword>
<dbReference type="InterPro" id="IPR036945">
    <property type="entry name" value="DAGK_sf"/>
</dbReference>
<evidence type="ECO:0000256" key="3">
    <source>
        <dbReference type="ARBA" id="ARBA00022475"/>
    </source>
</evidence>
<keyword evidence="21" id="KW-1185">Reference proteome</keyword>
<keyword evidence="3" id="KW-1003">Cell membrane</keyword>
<keyword evidence="10 19" id="KW-1133">Transmembrane helix</keyword>
<dbReference type="PANTHER" id="PTHR34299">
    <property type="entry name" value="DIACYLGLYCEROL KINASE"/>
    <property type="match status" value="1"/>
</dbReference>
<comment type="subcellular location">
    <subcellularLocation>
        <location evidence="1">Cell membrane</location>
        <topology evidence="1">Multi-pass membrane protein</topology>
    </subcellularLocation>
</comment>
<dbReference type="EMBL" id="SCWE01000001">
    <property type="protein sequence ID" value="TDM03555.1"/>
    <property type="molecule type" value="Genomic_DNA"/>
</dbReference>
<keyword evidence="18" id="KW-0479">Metal-binding</keyword>
<sequence length="116" mass="13094">MKRFIYPLHGFLNLLKKDYNFIAHLAAAFLVVLAGMYFGLTTLEWLFIIIAIFTVLVAEVLNTAIEYVVDLVTEDYHELAKYAKDAAAFAVVLASLMSALIGLIVFLPYVMMLFDH</sequence>
<reference evidence="20 21" key="1">
    <citation type="submission" date="2019-01" db="EMBL/GenBank/DDBJ databases">
        <title>Draft genome sequences of the type strains of six Macrococcus species.</title>
        <authorList>
            <person name="Mazhar S."/>
            <person name="Altermann E."/>
            <person name="Hill C."/>
            <person name="Mcauliffe O."/>
        </authorList>
    </citation>
    <scope>NUCLEOTIDE SEQUENCE [LARGE SCALE GENOMIC DNA]</scope>
    <source>
        <strain evidence="20 21">CCM4809</strain>
    </source>
</reference>
<dbReference type="GO" id="GO:0008654">
    <property type="term" value="P:phospholipid biosynthetic process"/>
    <property type="evidence" value="ECO:0007669"/>
    <property type="project" value="UniProtKB-KW"/>
</dbReference>
<evidence type="ECO:0000256" key="10">
    <source>
        <dbReference type="ARBA" id="ARBA00022989"/>
    </source>
</evidence>
<evidence type="ECO:0000256" key="18">
    <source>
        <dbReference type="PIRSR" id="PIRSR600829-4"/>
    </source>
</evidence>
<proteinExistence type="inferred from homology"/>
<dbReference type="PANTHER" id="PTHR34299:SF1">
    <property type="entry name" value="DIACYLGLYCEROL KINASE"/>
    <property type="match status" value="1"/>
</dbReference>
<dbReference type="GO" id="GO:0016301">
    <property type="term" value="F:kinase activity"/>
    <property type="evidence" value="ECO:0007669"/>
    <property type="project" value="UniProtKB-KW"/>
</dbReference>